<evidence type="ECO:0000313" key="1">
    <source>
        <dbReference type="EMBL" id="NKY20914.1"/>
    </source>
</evidence>
<gene>
    <name evidence="1" type="ORF">HF999_21410</name>
</gene>
<evidence type="ECO:0000313" key="2">
    <source>
        <dbReference type="Proteomes" id="UP000582646"/>
    </source>
</evidence>
<dbReference type="Proteomes" id="UP000582646">
    <property type="component" value="Unassembled WGS sequence"/>
</dbReference>
<organism evidence="1 2">
    <name type="scientific">Tsukamurella spumae</name>
    <dbReference type="NCBI Taxonomy" id="44753"/>
    <lineage>
        <taxon>Bacteria</taxon>
        <taxon>Bacillati</taxon>
        <taxon>Actinomycetota</taxon>
        <taxon>Actinomycetes</taxon>
        <taxon>Mycobacteriales</taxon>
        <taxon>Tsukamurellaceae</taxon>
        <taxon>Tsukamurella</taxon>
    </lineage>
</organism>
<reference evidence="1 2" key="1">
    <citation type="submission" date="2020-04" db="EMBL/GenBank/DDBJ databases">
        <title>MicrobeNet Type strains.</title>
        <authorList>
            <person name="Nicholson A.C."/>
        </authorList>
    </citation>
    <scope>NUCLEOTIDE SEQUENCE [LARGE SCALE GENOMIC DNA]</scope>
    <source>
        <strain evidence="1 2">DSM 44113</strain>
    </source>
</reference>
<protein>
    <recommendedName>
        <fullName evidence="3">Alpha/beta hydrolase</fullName>
    </recommendedName>
</protein>
<sequence length="284" mass="29393">MRAVTDPNKLVKQLRRRGPHRVLKGDLGVAGLPGLIYTPESGSNLPAVAFAHDWVTPAKRYRKTLEHLASWGIVVAAPDTERGVLAADGRLALDLGTALDVITEVRLGTGDITVNRTKRGVVGDGWGVGAALIAAAADSRIESVAALFPSPTSPQAEKAAVGTSANALILAAAGDEHSMSSNAGVLSLRYAGPTELRIVPDAQAGGLAEGISLRGALGAGGSDKTTQRIVRALLTGFLLGGLAEVKEFKDFAEPGADLGDTSFVWDPDAEPAEPSALQRLRSLV</sequence>
<name>A0A846X630_9ACTN</name>
<keyword evidence="2" id="KW-1185">Reference proteome</keyword>
<dbReference type="EMBL" id="JAAXOQ010000049">
    <property type="protein sequence ID" value="NKY20914.1"/>
    <property type="molecule type" value="Genomic_DNA"/>
</dbReference>
<proteinExistence type="predicted"/>
<evidence type="ECO:0008006" key="3">
    <source>
        <dbReference type="Google" id="ProtNLM"/>
    </source>
</evidence>
<dbReference type="AlphaFoldDB" id="A0A846X630"/>
<comment type="caution">
    <text evidence="1">The sequence shown here is derived from an EMBL/GenBank/DDBJ whole genome shotgun (WGS) entry which is preliminary data.</text>
</comment>
<dbReference type="SUPFAM" id="SSF53474">
    <property type="entry name" value="alpha/beta-Hydrolases"/>
    <property type="match status" value="1"/>
</dbReference>
<dbReference type="Gene3D" id="3.40.50.1820">
    <property type="entry name" value="alpha/beta hydrolase"/>
    <property type="match status" value="1"/>
</dbReference>
<accession>A0A846X630</accession>
<dbReference type="InterPro" id="IPR029058">
    <property type="entry name" value="AB_hydrolase_fold"/>
</dbReference>